<comment type="caution">
    <text evidence="2">The sequence shown here is derived from an EMBL/GenBank/DDBJ whole genome shotgun (WGS) entry which is preliminary data.</text>
</comment>
<sequence length="205" mass="23646">MPRLLVDVYFVCHNGFRSFHENIPENLASRTDWVTDLEVLAGEERLPSMMVKASEVLLAESQNTSSSPSMKRDLSQKGDNERRTKRSSSSDSSSAPNEVSANRSDAESEWWEIRTEVMMARAFFHINCFSDWPVFTDDQHRKNKKWINQYQLVGFNGFEGKMDAFINAPKVRLLSNALKEGYPGNDGERSLQREYKYIWHVLNSV</sequence>
<feature type="region of interest" description="Disordered" evidence="1">
    <location>
        <begin position="60"/>
        <end position="103"/>
    </location>
</feature>
<dbReference type="AlphaFoldDB" id="A0A9P6IJ08"/>
<evidence type="ECO:0000313" key="2">
    <source>
        <dbReference type="EMBL" id="KAF9924717.1"/>
    </source>
</evidence>
<keyword evidence="3" id="KW-1185">Reference proteome</keyword>
<protein>
    <submittedName>
        <fullName evidence="2">Uncharacterized protein</fullName>
    </submittedName>
</protein>
<evidence type="ECO:0000313" key="3">
    <source>
        <dbReference type="Proteomes" id="UP000749646"/>
    </source>
</evidence>
<proteinExistence type="predicted"/>
<reference evidence="2" key="1">
    <citation type="journal article" date="2020" name="Fungal Divers.">
        <title>Resolving the Mortierellaceae phylogeny through synthesis of multi-gene phylogenetics and phylogenomics.</title>
        <authorList>
            <person name="Vandepol N."/>
            <person name="Liber J."/>
            <person name="Desiro A."/>
            <person name="Na H."/>
            <person name="Kennedy M."/>
            <person name="Barry K."/>
            <person name="Grigoriev I.V."/>
            <person name="Miller A.N."/>
            <person name="O'Donnell K."/>
            <person name="Stajich J.E."/>
            <person name="Bonito G."/>
        </authorList>
    </citation>
    <scope>NUCLEOTIDE SEQUENCE</scope>
    <source>
        <strain evidence="2">MES-2147</strain>
    </source>
</reference>
<gene>
    <name evidence="2" type="ORF">BGZ65_008191</name>
</gene>
<name>A0A9P6IJ08_9FUNG</name>
<feature type="compositionally biased region" description="Polar residues" evidence="1">
    <location>
        <begin position="60"/>
        <end position="69"/>
    </location>
</feature>
<feature type="non-terminal residue" evidence="2">
    <location>
        <position position="205"/>
    </location>
</feature>
<evidence type="ECO:0000256" key="1">
    <source>
        <dbReference type="SAM" id="MobiDB-lite"/>
    </source>
</evidence>
<accession>A0A9P6IJ08</accession>
<feature type="compositionally biased region" description="Basic and acidic residues" evidence="1">
    <location>
        <begin position="70"/>
        <end position="82"/>
    </location>
</feature>
<dbReference type="Proteomes" id="UP000749646">
    <property type="component" value="Unassembled WGS sequence"/>
</dbReference>
<organism evidence="2 3">
    <name type="scientific">Modicella reniformis</name>
    <dbReference type="NCBI Taxonomy" id="1440133"/>
    <lineage>
        <taxon>Eukaryota</taxon>
        <taxon>Fungi</taxon>
        <taxon>Fungi incertae sedis</taxon>
        <taxon>Mucoromycota</taxon>
        <taxon>Mortierellomycotina</taxon>
        <taxon>Mortierellomycetes</taxon>
        <taxon>Mortierellales</taxon>
        <taxon>Mortierellaceae</taxon>
        <taxon>Modicella</taxon>
    </lineage>
</organism>
<dbReference type="EMBL" id="JAAAHW010010564">
    <property type="protein sequence ID" value="KAF9924717.1"/>
    <property type="molecule type" value="Genomic_DNA"/>
</dbReference>